<feature type="transmembrane region" description="Helical" evidence="8">
    <location>
        <begin position="109"/>
        <end position="138"/>
    </location>
</feature>
<dbReference type="GO" id="GO:0016020">
    <property type="term" value="C:membrane"/>
    <property type="evidence" value="ECO:0007669"/>
    <property type="project" value="UniProtKB-SubCell"/>
</dbReference>
<dbReference type="GO" id="GO:0004930">
    <property type="term" value="F:G protein-coupled receptor activity"/>
    <property type="evidence" value="ECO:0007669"/>
    <property type="project" value="UniProtKB-KW"/>
</dbReference>
<dbReference type="PRINTS" id="PR00237">
    <property type="entry name" value="GPCRRHODOPSN"/>
</dbReference>
<dbReference type="EMBL" id="JACVVK020000281">
    <property type="protein sequence ID" value="KAK7480490.1"/>
    <property type="molecule type" value="Genomic_DNA"/>
</dbReference>
<dbReference type="SUPFAM" id="SSF81321">
    <property type="entry name" value="Family A G protein-coupled receptor-like"/>
    <property type="match status" value="1"/>
</dbReference>
<feature type="transmembrane region" description="Helical" evidence="8">
    <location>
        <begin position="27"/>
        <end position="49"/>
    </location>
</feature>
<sequence>VSLFVVWLYRLRVPLFTTPGICHVTVFLTYVCGCLSVWFVVVVTAENFVRLVKPGLVFKYCRVDKAKRIVAAITVASALIYNFSLWTTGVMKGPDGTLHCTSYEEYGDIVMAVTIIDTALTLILPSIIMFFLIVTVVVKSMEAFERKQRLRGSAVSNGQRKRLTPEGKMTTFLFAISVIFLILNLPTHAIRLKMLIRVYVQKQAPSYADHILQRVFEILLYFNFSTNCIIYLTCGERFRQVFTSMYLSRFYQKDKITNENCTEGTNILMSRKLEREDDSACLTCLNELNDTESNS</sequence>
<name>A0ABD0K0W6_9CAEN</name>
<feature type="domain" description="G-protein coupled receptors family 1 profile" evidence="9">
    <location>
        <begin position="1"/>
        <end position="231"/>
    </location>
</feature>
<keyword evidence="2 8" id="KW-0812">Transmembrane</keyword>
<evidence type="ECO:0000256" key="5">
    <source>
        <dbReference type="ARBA" id="ARBA00023136"/>
    </source>
</evidence>
<dbReference type="Proteomes" id="UP001519460">
    <property type="component" value="Unassembled WGS sequence"/>
</dbReference>
<keyword evidence="4" id="KW-0297">G-protein coupled receptor</keyword>
<comment type="caution">
    <text evidence="11">The sequence shown here is derived from an EMBL/GenBank/DDBJ whole genome shotgun (WGS) entry which is preliminary data.</text>
</comment>
<evidence type="ECO:0000259" key="9">
    <source>
        <dbReference type="PROSITE" id="PS50262"/>
    </source>
</evidence>
<evidence type="ECO:0000256" key="1">
    <source>
        <dbReference type="ARBA" id="ARBA00004141"/>
    </source>
</evidence>
<evidence type="ECO:0000256" key="3">
    <source>
        <dbReference type="ARBA" id="ARBA00022989"/>
    </source>
</evidence>
<feature type="transmembrane region" description="Helical" evidence="8">
    <location>
        <begin position="211"/>
        <end position="232"/>
    </location>
</feature>
<reference evidence="11" key="3">
    <citation type="submission" date="2023-01" db="EMBL/GenBank/DDBJ databases">
        <authorList>
            <person name="Patra A."/>
        </authorList>
    </citation>
    <scope>NUCLEOTIDE SEQUENCE</scope>
    <source>
        <strain evidence="11">Wonlab-2016</strain>
        <tissue evidence="11">Foot muscle</tissue>
    </source>
</reference>
<proteinExistence type="predicted"/>
<dbReference type="PANTHER" id="PTHR24243:SF230">
    <property type="entry name" value="G-PROTEIN COUPLED RECEPTORS FAMILY 1 PROFILE DOMAIN-CONTAINING PROTEIN"/>
    <property type="match status" value="1"/>
</dbReference>
<evidence type="ECO:0000313" key="10">
    <source>
        <dbReference type="EMBL" id="KAK7454119.1"/>
    </source>
</evidence>
<evidence type="ECO:0000256" key="7">
    <source>
        <dbReference type="ARBA" id="ARBA00023224"/>
    </source>
</evidence>
<feature type="transmembrane region" description="Helical" evidence="8">
    <location>
        <begin position="170"/>
        <end position="191"/>
    </location>
</feature>
<dbReference type="AlphaFoldDB" id="A0ABD0K0W6"/>
<keyword evidence="5 8" id="KW-0472">Membrane</keyword>
<accession>A0ABD0K0W6</accession>
<evidence type="ECO:0000256" key="2">
    <source>
        <dbReference type="ARBA" id="ARBA00022692"/>
    </source>
</evidence>
<protein>
    <recommendedName>
        <fullName evidence="9">G-protein coupled receptors family 1 profile domain-containing protein</fullName>
    </recommendedName>
</protein>
<evidence type="ECO:0000256" key="8">
    <source>
        <dbReference type="SAM" id="Phobius"/>
    </source>
</evidence>
<evidence type="ECO:0000313" key="12">
    <source>
        <dbReference type="Proteomes" id="UP001519460"/>
    </source>
</evidence>
<dbReference type="PANTHER" id="PTHR24243">
    <property type="entry name" value="G-PROTEIN COUPLED RECEPTOR"/>
    <property type="match status" value="1"/>
</dbReference>
<evidence type="ECO:0000256" key="4">
    <source>
        <dbReference type="ARBA" id="ARBA00023040"/>
    </source>
</evidence>
<feature type="transmembrane region" description="Helical" evidence="8">
    <location>
        <begin position="69"/>
        <end position="89"/>
    </location>
</feature>
<dbReference type="InterPro" id="IPR000276">
    <property type="entry name" value="GPCR_Rhodpsn"/>
</dbReference>
<dbReference type="Pfam" id="PF00001">
    <property type="entry name" value="7tm_1"/>
    <property type="match status" value="1"/>
</dbReference>
<feature type="non-terminal residue" evidence="11">
    <location>
        <position position="1"/>
    </location>
</feature>
<keyword evidence="3 8" id="KW-1133">Transmembrane helix</keyword>
<dbReference type="Gene3D" id="1.20.1070.10">
    <property type="entry name" value="Rhodopsin 7-helix transmembrane proteins"/>
    <property type="match status" value="1"/>
</dbReference>
<dbReference type="PROSITE" id="PS50262">
    <property type="entry name" value="G_PROTEIN_RECEP_F1_2"/>
    <property type="match status" value="1"/>
</dbReference>
<reference evidence="11 12" key="2">
    <citation type="journal article" date="2023" name="Sci. Data">
        <title>Genome assembly of the Korean intertidal mud-creeper Batillaria attramentaria.</title>
        <authorList>
            <person name="Patra A.K."/>
            <person name="Ho P.T."/>
            <person name="Jun S."/>
            <person name="Lee S.J."/>
            <person name="Kim Y."/>
            <person name="Won Y.J."/>
        </authorList>
    </citation>
    <scope>NUCLEOTIDE SEQUENCE [LARGE SCALE GENOMIC DNA]</scope>
    <source>
        <strain evidence="11">Wonlab-2016</strain>
    </source>
</reference>
<keyword evidence="7" id="KW-0807">Transducer</keyword>
<gene>
    <name evidence="11" type="ORF">BaRGS_00028307</name>
    <name evidence="10" type="ORF">BaRGS_00039591</name>
</gene>
<evidence type="ECO:0000256" key="6">
    <source>
        <dbReference type="ARBA" id="ARBA00023170"/>
    </source>
</evidence>
<keyword evidence="12" id="KW-1185">Reference proteome</keyword>
<reference evidence="11" key="1">
    <citation type="submission" date="2020-09" db="EMBL/GenBank/DDBJ databases">
        <authorList>
            <person name="Won Y."/>
        </authorList>
    </citation>
    <scope>NUCLEOTIDE SEQUENCE</scope>
    <source>
        <strain evidence="11">Wonlab-2016</strain>
        <tissue evidence="11">Foot muscle</tissue>
    </source>
</reference>
<keyword evidence="6" id="KW-0675">Receptor</keyword>
<dbReference type="EMBL" id="JACVVK020000704">
    <property type="protein sequence ID" value="KAK7454119.1"/>
    <property type="molecule type" value="Genomic_DNA"/>
</dbReference>
<organism evidence="11 12">
    <name type="scientific">Batillaria attramentaria</name>
    <dbReference type="NCBI Taxonomy" id="370345"/>
    <lineage>
        <taxon>Eukaryota</taxon>
        <taxon>Metazoa</taxon>
        <taxon>Spiralia</taxon>
        <taxon>Lophotrochozoa</taxon>
        <taxon>Mollusca</taxon>
        <taxon>Gastropoda</taxon>
        <taxon>Caenogastropoda</taxon>
        <taxon>Sorbeoconcha</taxon>
        <taxon>Cerithioidea</taxon>
        <taxon>Batillariidae</taxon>
        <taxon>Batillaria</taxon>
    </lineage>
</organism>
<comment type="subcellular location">
    <subcellularLocation>
        <location evidence="1">Membrane</location>
        <topology evidence="1">Multi-pass membrane protein</topology>
    </subcellularLocation>
</comment>
<evidence type="ECO:0000313" key="11">
    <source>
        <dbReference type="EMBL" id="KAK7480490.1"/>
    </source>
</evidence>
<dbReference type="InterPro" id="IPR017452">
    <property type="entry name" value="GPCR_Rhodpsn_7TM"/>
</dbReference>